<dbReference type="InterPro" id="IPR006860">
    <property type="entry name" value="FecR"/>
</dbReference>
<feature type="domain" description="FecR protein" evidence="1">
    <location>
        <begin position="138"/>
        <end position="228"/>
    </location>
</feature>
<evidence type="ECO:0000259" key="2">
    <source>
        <dbReference type="Pfam" id="PF16344"/>
    </source>
</evidence>
<dbReference type="Pfam" id="PF16344">
    <property type="entry name" value="FecR_C"/>
    <property type="match status" value="1"/>
</dbReference>
<evidence type="ECO:0000313" key="4">
    <source>
        <dbReference type="Proteomes" id="UP000557307"/>
    </source>
</evidence>
<comment type="caution">
    <text evidence="3">The sequence shown here is derived from an EMBL/GenBank/DDBJ whole genome shotgun (WGS) entry which is preliminary data.</text>
</comment>
<dbReference type="InterPro" id="IPR032508">
    <property type="entry name" value="FecR_C"/>
</dbReference>
<dbReference type="Gene3D" id="3.55.50.30">
    <property type="match status" value="1"/>
</dbReference>
<feature type="domain" description="Protein FecR C-terminal" evidence="2">
    <location>
        <begin position="273"/>
        <end position="336"/>
    </location>
</feature>
<accession>A0A840U6T5</accession>
<dbReference type="PANTHER" id="PTHR30273">
    <property type="entry name" value="PERIPLASMIC SIGNAL SENSOR AND SIGMA FACTOR ACTIVATOR FECR-RELATED"/>
    <property type="match status" value="1"/>
</dbReference>
<evidence type="ECO:0000259" key="1">
    <source>
        <dbReference type="Pfam" id="PF04773"/>
    </source>
</evidence>
<dbReference type="PIRSF" id="PIRSF018266">
    <property type="entry name" value="FecR"/>
    <property type="match status" value="1"/>
</dbReference>
<proteinExistence type="predicted"/>
<sequence length="342" mass="38939">MNEQPLPTKAAFFAYFAHHATPLERQLIENCLHTVQGTKAYFFYLDEWERQHPQFHPDLDSAHDRYEQYRLATPPLTSRQPIVSEPAQPVQEPPPYPWHRLGRLSGGWSAVAASVLLLLSLWLSADWWYYKTLTNDYQQIRTVTLPDGSAVVLGAHSSLRYARYGFGVGTRRVLLTGEAQFKVTHPPDSKLFSVQTPNGTQVEVLGTVFVVNSRRNKTRVMLQTGRVRMNIPKVAQPVLLVPGDVVTVSAQGHLQKQRQTSLPAQVTWQNHQFFFQDTPLAEVANQLHDTFGITIIIPQTELMNRTVTGTFQADKADDLLEALTRMMQLRVEKSKTTYKLYQ</sequence>
<name>A0A840U6T5_9BACT</name>
<dbReference type="Pfam" id="PF04773">
    <property type="entry name" value="FecR"/>
    <property type="match status" value="1"/>
</dbReference>
<reference evidence="3 4" key="1">
    <citation type="submission" date="2020-08" db="EMBL/GenBank/DDBJ databases">
        <title>Genomic Encyclopedia of Type Strains, Phase IV (KMG-IV): sequencing the most valuable type-strain genomes for metagenomic binning, comparative biology and taxonomic classification.</title>
        <authorList>
            <person name="Goeker M."/>
        </authorList>
    </citation>
    <scope>NUCLEOTIDE SEQUENCE [LARGE SCALE GENOMIC DNA]</scope>
    <source>
        <strain evidence="3 4">DSM 105074</strain>
    </source>
</reference>
<dbReference type="Gene3D" id="2.60.120.1440">
    <property type="match status" value="1"/>
</dbReference>
<dbReference type="PANTHER" id="PTHR30273:SF2">
    <property type="entry name" value="PROTEIN FECR"/>
    <property type="match status" value="1"/>
</dbReference>
<dbReference type="RefSeq" id="WP_184179873.1">
    <property type="nucleotide sequence ID" value="NZ_JACHGF010000019.1"/>
</dbReference>
<keyword evidence="4" id="KW-1185">Reference proteome</keyword>
<gene>
    <name evidence="3" type="ORF">HNQ92_005693</name>
</gene>
<dbReference type="Proteomes" id="UP000557307">
    <property type="component" value="Unassembled WGS sequence"/>
</dbReference>
<dbReference type="InterPro" id="IPR012373">
    <property type="entry name" value="Ferrdict_sens_TM"/>
</dbReference>
<evidence type="ECO:0000313" key="3">
    <source>
        <dbReference type="EMBL" id="MBB5287529.1"/>
    </source>
</evidence>
<organism evidence="3 4">
    <name type="scientific">Rhabdobacter roseus</name>
    <dbReference type="NCBI Taxonomy" id="1655419"/>
    <lineage>
        <taxon>Bacteria</taxon>
        <taxon>Pseudomonadati</taxon>
        <taxon>Bacteroidota</taxon>
        <taxon>Cytophagia</taxon>
        <taxon>Cytophagales</taxon>
        <taxon>Cytophagaceae</taxon>
        <taxon>Rhabdobacter</taxon>
    </lineage>
</organism>
<dbReference type="AlphaFoldDB" id="A0A840U6T5"/>
<dbReference type="EMBL" id="JACHGF010000019">
    <property type="protein sequence ID" value="MBB5287529.1"/>
    <property type="molecule type" value="Genomic_DNA"/>
</dbReference>
<dbReference type="GO" id="GO:0016989">
    <property type="term" value="F:sigma factor antagonist activity"/>
    <property type="evidence" value="ECO:0007669"/>
    <property type="project" value="TreeGrafter"/>
</dbReference>
<protein>
    <submittedName>
        <fullName evidence="3">Ferric-dicitrate binding protein FerR (Iron transport regulator)</fullName>
    </submittedName>
</protein>